<dbReference type="EMBL" id="MU006091">
    <property type="protein sequence ID" value="KAF2841702.1"/>
    <property type="molecule type" value="Genomic_DNA"/>
</dbReference>
<protein>
    <submittedName>
        <fullName evidence="2">Uncharacterized protein</fullName>
    </submittedName>
</protein>
<gene>
    <name evidence="2" type="ORF">M501DRAFT_1000979</name>
</gene>
<keyword evidence="1" id="KW-1133">Transmembrane helix</keyword>
<dbReference type="Proteomes" id="UP000799429">
    <property type="component" value="Unassembled WGS sequence"/>
</dbReference>
<feature type="transmembrane region" description="Helical" evidence="1">
    <location>
        <begin position="20"/>
        <end position="43"/>
    </location>
</feature>
<reference evidence="2" key="1">
    <citation type="journal article" date="2020" name="Stud. Mycol.">
        <title>101 Dothideomycetes genomes: a test case for predicting lifestyles and emergence of pathogens.</title>
        <authorList>
            <person name="Haridas S."/>
            <person name="Albert R."/>
            <person name="Binder M."/>
            <person name="Bloem J."/>
            <person name="Labutti K."/>
            <person name="Salamov A."/>
            <person name="Andreopoulos B."/>
            <person name="Baker S."/>
            <person name="Barry K."/>
            <person name="Bills G."/>
            <person name="Bluhm B."/>
            <person name="Cannon C."/>
            <person name="Castanera R."/>
            <person name="Culley D."/>
            <person name="Daum C."/>
            <person name="Ezra D."/>
            <person name="Gonzalez J."/>
            <person name="Henrissat B."/>
            <person name="Kuo A."/>
            <person name="Liang C."/>
            <person name="Lipzen A."/>
            <person name="Lutzoni F."/>
            <person name="Magnuson J."/>
            <person name="Mondo S."/>
            <person name="Nolan M."/>
            <person name="Ohm R."/>
            <person name="Pangilinan J."/>
            <person name="Park H.-J."/>
            <person name="Ramirez L."/>
            <person name="Alfaro M."/>
            <person name="Sun H."/>
            <person name="Tritt A."/>
            <person name="Yoshinaga Y."/>
            <person name="Zwiers L.-H."/>
            <person name="Turgeon B."/>
            <person name="Goodwin S."/>
            <person name="Spatafora J."/>
            <person name="Crous P."/>
            <person name="Grigoriev I."/>
        </authorList>
    </citation>
    <scope>NUCLEOTIDE SEQUENCE</scope>
    <source>
        <strain evidence="2">CBS 101060</strain>
    </source>
</reference>
<proteinExistence type="predicted"/>
<sequence>MFIIAFQTIWLSPLIGFNRGFVILIWLSTPSFILIPAFFVDYYSDFRRYRKWIETYDENWKG</sequence>
<comment type="caution">
    <text evidence="2">The sequence shown here is derived from an EMBL/GenBank/DDBJ whole genome shotgun (WGS) entry which is preliminary data.</text>
</comment>
<keyword evidence="1" id="KW-0472">Membrane</keyword>
<dbReference type="AlphaFoldDB" id="A0A9P4SH38"/>
<evidence type="ECO:0000313" key="3">
    <source>
        <dbReference type="Proteomes" id="UP000799429"/>
    </source>
</evidence>
<keyword evidence="3" id="KW-1185">Reference proteome</keyword>
<organism evidence="2 3">
    <name type="scientific">Patellaria atrata CBS 101060</name>
    <dbReference type="NCBI Taxonomy" id="1346257"/>
    <lineage>
        <taxon>Eukaryota</taxon>
        <taxon>Fungi</taxon>
        <taxon>Dikarya</taxon>
        <taxon>Ascomycota</taxon>
        <taxon>Pezizomycotina</taxon>
        <taxon>Dothideomycetes</taxon>
        <taxon>Dothideomycetes incertae sedis</taxon>
        <taxon>Patellariales</taxon>
        <taxon>Patellariaceae</taxon>
        <taxon>Patellaria</taxon>
    </lineage>
</organism>
<accession>A0A9P4SH38</accession>
<name>A0A9P4SH38_9PEZI</name>
<evidence type="ECO:0000256" key="1">
    <source>
        <dbReference type="SAM" id="Phobius"/>
    </source>
</evidence>
<evidence type="ECO:0000313" key="2">
    <source>
        <dbReference type="EMBL" id="KAF2841702.1"/>
    </source>
</evidence>
<keyword evidence="1" id="KW-0812">Transmembrane</keyword>